<dbReference type="PANTHER" id="PTHR33705">
    <property type="entry name" value="PHOSPHOCARRIER PROTEIN HPR"/>
    <property type="match status" value="1"/>
</dbReference>
<reference evidence="5 6" key="1">
    <citation type="submission" date="2016-11" db="EMBL/GenBank/DDBJ databases">
        <authorList>
            <person name="Jaros S."/>
            <person name="Januszkiewicz K."/>
            <person name="Wedrychowicz H."/>
        </authorList>
    </citation>
    <scope>NUCLEOTIDE SEQUENCE [LARGE SCALE GENOMIC DNA]</scope>
    <source>
        <strain evidence="5 6">DSM 15970</strain>
    </source>
</reference>
<dbReference type="Proteomes" id="UP000184342">
    <property type="component" value="Unassembled WGS sequence"/>
</dbReference>
<evidence type="ECO:0000313" key="6">
    <source>
        <dbReference type="Proteomes" id="UP000184342"/>
    </source>
</evidence>
<protein>
    <submittedName>
        <fullName evidence="5">Phosphocarrier protein</fullName>
    </submittedName>
</protein>
<feature type="domain" description="HPr" evidence="4">
    <location>
        <begin position="1"/>
        <end position="89"/>
    </location>
</feature>
<dbReference type="PANTHER" id="PTHR33705:SF2">
    <property type="entry name" value="PHOSPHOCARRIER PROTEIN NPR"/>
    <property type="match status" value="1"/>
</dbReference>
<dbReference type="InterPro" id="IPR000032">
    <property type="entry name" value="HPr-like"/>
</dbReference>
<dbReference type="PROSITE" id="PS51350">
    <property type="entry name" value="PTS_HPR_DOM"/>
    <property type="match status" value="1"/>
</dbReference>
<sequence>MIRERLDITNPSGLDLAPAGLLCHTATRFLSRIEICCAEGNTINAKSILSVLGACAKCGDDIELICEGPDEEEAFLAISDLIKNGLGEK</sequence>
<organism evidence="5 6">
    <name type="scientific">Parasporobacterium paucivorans DSM 15970</name>
    <dbReference type="NCBI Taxonomy" id="1122934"/>
    <lineage>
        <taxon>Bacteria</taxon>
        <taxon>Bacillati</taxon>
        <taxon>Bacillota</taxon>
        <taxon>Clostridia</taxon>
        <taxon>Lachnospirales</taxon>
        <taxon>Lachnospiraceae</taxon>
        <taxon>Parasporobacterium</taxon>
    </lineage>
</organism>
<dbReference type="GO" id="GO:0009401">
    <property type="term" value="P:phosphoenolpyruvate-dependent sugar phosphotransferase system"/>
    <property type="evidence" value="ECO:0007669"/>
    <property type="project" value="UniProtKB-KW"/>
</dbReference>
<dbReference type="PRINTS" id="PR00107">
    <property type="entry name" value="PHOSPHOCPHPR"/>
</dbReference>
<dbReference type="NCBIfam" id="TIGR01003">
    <property type="entry name" value="PTS_HPr_family"/>
    <property type="match status" value="1"/>
</dbReference>
<gene>
    <name evidence="5" type="ORF">SAMN02745691_02059</name>
</gene>
<evidence type="ECO:0000259" key="4">
    <source>
        <dbReference type="PROSITE" id="PS51350"/>
    </source>
</evidence>
<evidence type="ECO:0000256" key="2">
    <source>
        <dbReference type="ARBA" id="ARBA00022490"/>
    </source>
</evidence>
<comment type="subcellular location">
    <subcellularLocation>
        <location evidence="1">Cytoplasm</location>
    </subcellularLocation>
</comment>
<dbReference type="RefSeq" id="WP_073994322.1">
    <property type="nucleotide sequence ID" value="NZ_FQYT01000023.1"/>
</dbReference>
<evidence type="ECO:0000256" key="1">
    <source>
        <dbReference type="ARBA" id="ARBA00004496"/>
    </source>
</evidence>
<dbReference type="AlphaFoldDB" id="A0A1M6JSS6"/>
<dbReference type="InterPro" id="IPR035895">
    <property type="entry name" value="HPr-like_sf"/>
</dbReference>
<dbReference type="OrthoDB" id="9809047at2"/>
<keyword evidence="2" id="KW-0963">Cytoplasm</keyword>
<dbReference type="GO" id="GO:0005737">
    <property type="term" value="C:cytoplasm"/>
    <property type="evidence" value="ECO:0007669"/>
    <property type="project" value="UniProtKB-SubCell"/>
</dbReference>
<proteinExistence type="predicted"/>
<accession>A0A1M6JSS6</accession>
<name>A0A1M6JSS6_9FIRM</name>
<keyword evidence="3" id="KW-0598">Phosphotransferase system</keyword>
<keyword evidence="6" id="KW-1185">Reference proteome</keyword>
<dbReference type="Gene3D" id="3.30.1340.10">
    <property type="entry name" value="HPr-like"/>
    <property type="match status" value="1"/>
</dbReference>
<dbReference type="CDD" id="cd00367">
    <property type="entry name" value="PTS-HPr_like"/>
    <property type="match status" value="1"/>
</dbReference>
<dbReference type="STRING" id="1122934.SAMN02745691_02059"/>
<dbReference type="Pfam" id="PF00381">
    <property type="entry name" value="PTS-HPr"/>
    <property type="match status" value="1"/>
</dbReference>
<evidence type="ECO:0000313" key="5">
    <source>
        <dbReference type="EMBL" id="SHJ49777.1"/>
    </source>
</evidence>
<dbReference type="InterPro" id="IPR050399">
    <property type="entry name" value="HPr"/>
</dbReference>
<dbReference type="EMBL" id="FQYT01000023">
    <property type="protein sequence ID" value="SHJ49777.1"/>
    <property type="molecule type" value="Genomic_DNA"/>
</dbReference>
<evidence type="ECO:0000256" key="3">
    <source>
        <dbReference type="ARBA" id="ARBA00022683"/>
    </source>
</evidence>
<dbReference type="SUPFAM" id="SSF55594">
    <property type="entry name" value="HPr-like"/>
    <property type="match status" value="1"/>
</dbReference>